<dbReference type="EMBL" id="AP019416">
    <property type="protein sequence ID" value="BBI48547.1"/>
    <property type="molecule type" value="Genomic_DNA"/>
</dbReference>
<sequence length="54" mass="6246">MVEIRITDADGAFRVFYVASRGDKVYILHGFQKKTQKTAKSDIEKGQQRYKLIP</sequence>
<dbReference type="Pfam" id="PF05973">
    <property type="entry name" value="Gp49"/>
    <property type="match status" value="1"/>
</dbReference>
<reference evidence="2" key="1">
    <citation type="journal article" date="2019" name="Microbiol. Resour. Announc.">
        <title>Complete Genome Sequence of Halomonas olivaria, a Moderately Halophilic Bacterium Isolated from Olive Processing Effluents, Obtained by Nanopore Sequencing.</title>
        <authorList>
            <person name="Nagata S."/>
            <person name="Ii K.M."/>
            <person name="Tsukimi T."/>
            <person name="Miura M.C."/>
            <person name="Galipon J."/>
            <person name="Arakawa K."/>
        </authorList>
    </citation>
    <scope>NUCLEOTIDE SEQUENCE [LARGE SCALE GENOMIC DNA]</scope>
    <source>
        <strain evidence="2">TYRC17</strain>
    </source>
</reference>
<keyword evidence="2" id="KW-1185">Reference proteome</keyword>
<organism evidence="1 2">
    <name type="scientific">Vreelandella olivaria</name>
    <dbReference type="NCBI Taxonomy" id="390919"/>
    <lineage>
        <taxon>Bacteria</taxon>
        <taxon>Pseudomonadati</taxon>
        <taxon>Pseudomonadota</taxon>
        <taxon>Gammaproteobacteria</taxon>
        <taxon>Oceanospirillales</taxon>
        <taxon>Halomonadaceae</taxon>
        <taxon>Vreelandella</taxon>
    </lineage>
</organism>
<evidence type="ECO:0000313" key="2">
    <source>
        <dbReference type="Proteomes" id="UP000289555"/>
    </source>
</evidence>
<protein>
    <submittedName>
        <fullName evidence="1">Uncharacterized protein</fullName>
    </submittedName>
</protein>
<proteinExistence type="predicted"/>
<gene>
    <name evidence="1" type="ORF">HORIV_09680</name>
</gene>
<dbReference type="InterPro" id="IPR009241">
    <property type="entry name" value="HigB-like"/>
</dbReference>
<dbReference type="Proteomes" id="UP000289555">
    <property type="component" value="Chromosome"/>
</dbReference>
<accession>A0ABM7GDU2</accession>
<name>A0ABM7GDU2_9GAMM</name>
<evidence type="ECO:0000313" key="1">
    <source>
        <dbReference type="EMBL" id="BBI48547.1"/>
    </source>
</evidence>